<organism evidence="2 3">
    <name type="scientific">Marichromatium bheemlicum</name>
    <dbReference type="NCBI Taxonomy" id="365339"/>
    <lineage>
        <taxon>Bacteria</taxon>
        <taxon>Pseudomonadati</taxon>
        <taxon>Pseudomonadota</taxon>
        <taxon>Gammaproteobacteria</taxon>
        <taxon>Chromatiales</taxon>
        <taxon>Chromatiaceae</taxon>
        <taxon>Marichromatium</taxon>
    </lineage>
</organism>
<evidence type="ECO:0000313" key="3">
    <source>
        <dbReference type="Proteomes" id="UP000740754"/>
    </source>
</evidence>
<evidence type="ECO:0000313" key="2">
    <source>
        <dbReference type="EMBL" id="NKN32579.1"/>
    </source>
</evidence>
<protein>
    <submittedName>
        <fullName evidence="2">Uncharacterized protein</fullName>
    </submittedName>
</protein>
<feature type="transmembrane region" description="Helical" evidence="1">
    <location>
        <begin position="115"/>
        <end position="134"/>
    </location>
</feature>
<evidence type="ECO:0000256" key="1">
    <source>
        <dbReference type="SAM" id="Phobius"/>
    </source>
</evidence>
<name>A0ABX1I698_9GAMM</name>
<sequence>MTPGHLSVETHPDHPGLVRLRVAAQPPTPTPRLHCVVRFEDVTTARMHAHQHLRRHLVDIDSGLYRTDPLTACAAIAAIALPQRHIALDPELAADPRYTRLIDRTRIRNRRIDRLFNAVGLLALLLLLILALPVTP</sequence>
<reference evidence="2 3" key="1">
    <citation type="submission" date="2020-04" db="EMBL/GenBank/DDBJ databases">
        <title>Draft Whole-Genome sequence of Marichromatium bheemlicum DSM 18632, type strain.</title>
        <authorList>
            <person name="Kyndt J.A."/>
            <person name="Meyer T.E."/>
        </authorList>
    </citation>
    <scope>NUCLEOTIDE SEQUENCE [LARGE SCALE GENOMIC DNA]</scope>
    <source>
        <strain evidence="2 3">DSM 18632</strain>
    </source>
</reference>
<proteinExistence type="predicted"/>
<dbReference type="Proteomes" id="UP000740754">
    <property type="component" value="Unassembled WGS sequence"/>
</dbReference>
<dbReference type="EMBL" id="JAAXKX010000004">
    <property type="protein sequence ID" value="NKN32579.1"/>
    <property type="molecule type" value="Genomic_DNA"/>
</dbReference>
<gene>
    <name evidence="2" type="ORF">HF203_05020</name>
</gene>
<keyword evidence="3" id="KW-1185">Reference proteome</keyword>
<keyword evidence="1" id="KW-0472">Membrane</keyword>
<dbReference type="RefSeq" id="WP_168667235.1">
    <property type="nucleotide sequence ID" value="NZ_JAAXKX010000004.1"/>
</dbReference>
<comment type="caution">
    <text evidence="2">The sequence shown here is derived from an EMBL/GenBank/DDBJ whole genome shotgun (WGS) entry which is preliminary data.</text>
</comment>
<accession>A0ABX1I698</accession>
<keyword evidence="1" id="KW-0812">Transmembrane</keyword>
<keyword evidence="1" id="KW-1133">Transmembrane helix</keyword>